<dbReference type="Proteomes" id="UP000663879">
    <property type="component" value="Unassembled WGS sequence"/>
</dbReference>
<feature type="region of interest" description="Disordered" evidence="1">
    <location>
        <begin position="83"/>
        <end position="120"/>
    </location>
</feature>
<sequence length="120" mass="14028">MSTYTLWTTVSTALIKGTNNYKYMHYKCIHYRTIDDLTTKSNRVRSKQAYIVKFNLNHERVNNITNQTEAAHKISQEDYIKHPSNRRLTDGEENEINSKFETGGDAKIISQHMSQKTGKW</sequence>
<keyword evidence="3" id="KW-1185">Reference proteome</keyword>
<organism evidence="2 3">
    <name type="scientific">Brachionus calyciflorus</name>
    <dbReference type="NCBI Taxonomy" id="104777"/>
    <lineage>
        <taxon>Eukaryota</taxon>
        <taxon>Metazoa</taxon>
        <taxon>Spiralia</taxon>
        <taxon>Gnathifera</taxon>
        <taxon>Rotifera</taxon>
        <taxon>Eurotatoria</taxon>
        <taxon>Monogononta</taxon>
        <taxon>Pseudotrocha</taxon>
        <taxon>Ploima</taxon>
        <taxon>Brachionidae</taxon>
        <taxon>Brachionus</taxon>
    </lineage>
</organism>
<protein>
    <submittedName>
        <fullName evidence="2">Uncharacterized protein</fullName>
    </submittedName>
</protein>
<comment type="caution">
    <text evidence="2">The sequence shown here is derived from an EMBL/GenBank/DDBJ whole genome shotgun (WGS) entry which is preliminary data.</text>
</comment>
<evidence type="ECO:0000313" key="2">
    <source>
        <dbReference type="EMBL" id="CAF1059174.1"/>
    </source>
</evidence>
<gene>
    <name evidence="2" type="ORF">OXX778_LOCUS19199</name>
</gene>
<feature type="compositionally biased region" description="Polar residues" evidence="1">
    <location>
        <begin position="111"/>
        <end position="120"/>
    </location>
</feature>
<dbReference type="AlphaFoldDB" id="A0A814L017"/>
<evidence type="ECO:0000313" key="3">
    <source>
        <dbReference type="Proteomes" id="UP000663879"/>
    </source>
</evidence>
<dbReference type="EMBL" id="CAJNOC010005687">
    <property type="protein sequence ID" value="CAF1059174.1"/>
    <property type="molecule type" value="Genomic_DNA"/>
</dbReference>
<proteinExistence type="predicted"/>
<reference evidence="2" key="1">
    <citation type="submission" date="2021-02" db="EMBL/GenBank/DDBJ databases">
        <authorList>
            <person name="Nowell W R."/>
        </authorList>
    </citation>
    <scope>NUCLEOTIDE SEQUENCE</scope>
    <source>
        <strain evidence="2">Ploen Becks lab</strain>
    </source>
</reference>
<dbReference type="OrthoDB" id="37886at2759"/>
<evidence type="ECO:0000256" key="1">
    <source>
        <dbReference type="SAM" id="MobiDB-lite"/>
    </source>
</evidence>
<name>A0A814L017_9BILA</name>
<accession>A0A814L017</accession>